<dbReference type="EMBL" id="LSBJ02000004">
    <property type="protein sequence ID" value="OAQ66964.1"/>
    <property type="molecule type" value="Genomic_DNA"/>
</dbReference>
<accession>A0A179FN15</accession>
<sequence length="220" mass="24654">MPGRVEFNTGAAWIFTLVLIFHQHVGGCTSHPYHYSVLNVNLCQECPQALVLAVGLPRAKSKELRATSIHLIVNHARKNQLRKFHSHQCSLAYSRKGIQAVLSNHHLVYSSRQETDPTVPSLSLPLVKLSFPDAVWDTCAKRCNQDAIMSGLVTRRTSLLMTLLIHIPKYLSLKLTQHVLLVGLTDDRIHITSHSQTNPIVQVKCNRIGICSHPRIDAHD</sequence>
<evidence type="ECO:0000313" key="3">
    <source>
        <dbReference type="Proteomes" id="UP000078397"/>
    </source>
</evidence>
<keyword evidence="3" id="KW-1185">Reference proteome</keyword>
<feature type="signal peptide" evidence="1">
    <location>
        <begin position="1"/>
        <end position="30"/>
    </location>
</feature>
<evidence type="ECO:0000256" key="1">
    <source>
        <dbReference type="SAM" id="SignalP"/>
    </source>
</evidence>
<evidence type="ECO:0000313" key="2">
    <source>
        <dbReference type="EMBL" id="OAQ66964.1"/>
    </source>
</evidence>
<dbReference type="KEGG" id="pchm:VFPPC_16088"/>
<dbReference type="AlphaFoldDB" id="A0A179FN15"/>
<name>A0A179FN15_METCM</name>
<organism evidence="2 3">
    <name type="scientific">Pochonia chlamydosporia 170</name>
    <dbReference type="NCBI Taxonomy" id="1380566"/>
    <lineage>
        <taxon>Eukaryota</taxon>
        <taxon>Fungi</taxon>
        <taxon>Dikarya</taxon>
        <taxon>Ascomycota</taxon>
        <taxon>Pezizomycotina</taxon>
        <taxon>Sordariomycetes</taxon>
        <taxon>Hypocreomycetidae</taxon>
        <taxon>Hypocreales</taxon>
        <taxon>Clavicipitaceae</taxon>
        <taxon>Pochonia</taxon>
    </lineage>
</organism>
<gene>
    <name evidence="2" type="ORF">VFPPC_16088</name>
</gene>
<proteinExistence type="predicted"/>
<keyword evidence="1" id="KW-0732">Signal</keyword>
<dbReference type="GeneID" id="28857835"/>
<comment type="caution">
    <text evidence="2">The sequence shown here is derived from an EMBL/GenBank/DDBJ whole genome shotgun (WGS) entry which is preliminary data.</text>
</comment>
<feature type="chain" id="PRO_5008101882" evidence="1">
    <location>
        <begin position="31"/>
        <end position="220"/>
    </location>
</feature>
<dbReference type="Proteomes" id="UP000078397">
    <property type="component" value="Unassembled WGS sequence"/>
</dbReference>
<protein>
    <submittedName>
        <fullName evidence="2">Uncharacterized protein</fullName>
    </submittedName>
</protein>
<dbReference type="RefSeq" id="XP_018144051.1">
    <property type="nucleotide sequence ID" value="XM_018293841.1"/>
</dbReference>
<reference evidence="2 3" key="1">
    <citation type="journal article" date="2016" name="PLoS Pathog.">
        <title>Biosynthesis of antibiotic leucinostatins in bio-control fungus Purpureocillium lilacinum and their inhibition on phytophthora revealed by genome mining.</title>
        <authorList>
            <person name="Wang G."/>
            <person name="Liu Z."/>
            <person name="Lin R."/>
            <person name="Li E."/>
            <person name="Mao Z."/>
            <person name="Ling J."/>
            <person name="Yang Y."/>
            <person name="Yin W.B."/>
            <person name="Xie B."/>
        </authorList>
    </citation>
    <scope>NUCLEOTIDE SEQUENCE [LARGE SCALE GENOMIC DNA]</scope>
    <source>
        <strain evidence="2">170</strain>
    </source>
</reference>